<evidence type="ECO:0000256" key="7">
    <source>
        <dbReference type="ARBA" id="ARBA00023125"/>
    </source>
</evidence>
<dbReference type="AlphaFoldDB" id="A0A6G5QI39"/>
<sequence length="979" mass="111000">MQAKIYEYFLKNECEILITPDDKSAIECADATEFAGVKSFVLPDFRARYGDDLRSFNEELLQISKILSDYYKFDGKKLIISPYSTLLNKLPTSSHLKSITINFGDTINLIDFADELIRSGYEAVDMAERQGEFSMRGDVIDIFNLGDDEPIRILLFGDEVESIRHYDIVTQISHKTELESTQIVPFLARLEQSEFENVNLKIENIQTNAIVSDLNSLGFWAIDGFENYLEKFKCILLSKIDNLDDERDLSVFDKFEILPEPKEFKDIVVTPSADFFELNKNRQIIVLARNEAMFESLGIKNDNVKFQKSPLVFNISSNDKIIVSLNKFQKKTRAKKASLIVDELKINDYVVHEEYGIGKFLGLEKIKVLGATKEFVVIAYQNDDRLLLPVENLNLVDRYIAVNGSVAVLDRLGKASFVKLKEKVREKLFLIASKIIAMAAKRELNEGVVIQKDDAEYIKFVMQAGFEYTPDQQTAVSEISDELKSGRVMDRLLSGDVGFGKTEVAMNAIFKCVFSGFIALFFVPTTLLSSQHFKSLKERLSKFNIRVLRLDRFSTAKQKAEVTKALSAGEPCVCVGTHALLSQKATNVGLIIIDEEHKFGVKQKEKLKEISENSHLLSMSATPIPRSLNMALSKIKTYSVLKTPPSQRLDVRTSVKEWDEKVIKEAILREIRRGGQVFYIHNHIADIELCAKNLRKILPNLRVLILHSKIDAKTTEEEILKFENGEYDVMVCTSIVESGIHLPNANTMIVENANKFGIADLHQLRGRVGRSDKQGFCYFLVEDKTTLTPEALKRLIALESNSALGSGSVLAYHDLEIRGGGNIIGEAQSGHIEAIGYSLYLKMLEDEINALLNQQSVKLNKIDLKLSVNAFLNPEFIREDRLRLELYRRLSKATSVNEVYEINGEIEDRFGKLDDYTKQFLDIILIKILALKHGFKAISNAEQNIVLTRDNDEKIRLKSRSKDDDDVIAEITSYLRSLK</sequence>
<dbReference type="Pfam" id="PF00271">
    <property type="entry name" value="Helicase_C"/>
    <property type="match status" value="1"/>
</dbReference>
<evidence type="ECO:0000256" key="5">
    <source>
        <dbReference type="ARBA" id="ARBA00022806"/>
    </source>
</evidence>
<dbReference type="Gene3D" id="2.40.10.170">
    <property type="match status" value="1"/>
</dbReference>
<comment type="function">
    <text evidence="9">Couples transcription and DNA repair by recognizing RNA polymerase (RNAP) stalled at DNA lesions. Mediates ATP-dependent release of RNAP and its truncated transcript from the DNA, and recruitment of nucleotide excision repair machinery to the damaged site.</text>
</comment>
<dbReference type="InterPro" id="IPR041471">
    <property type="entry name" value="UvrB_inter"/>
</dbReference>
<dbReference type="InterPro" id="IPR047112">
    <property type="entry name" value="RecG/Mfd"/>
</dbReference>
<dbReference type="PROSITE" id="PS51192">
    <property type="entry name" value="HELICASE_ATP_BIND_1"/>
    <property type="match status" value="1"/>
</dbReference>
<dbReference type="Pfam" id="PF02559">
    <property type="entry name" value="CarD_TRCF_RID"/>
    <property type="match status" value="1"/>
</dbReference>
<evidence type="ECO:0000256" key="1">
    <source>
        <dbReference type="ARBA" id="ARBA00022490"/>
    </source>
</evidence>
<dbReference type="InterPro" id="IPR001650">
    <property type="entry name" value="Helicase_C-like"/>
</dbReference>
<dbReference type="GO" id="GO:0005737">
    <property type="term" value="C:cytoplasm"/>
    <property type="evidence" value="ECO:0007669"/>
    <property type="project" value="UniProtKB-SubCell"/>
</dbReference>
<dbReference type="HAMAP" id="MF_00969">
    <property type="entry name" value="TRCF"/>
    <property type="match status" value="1"/>
</dbReference>
<comment type="similarity">
    <text evidence="9">In the C-terminal section; belongs to the helicase family. RecG subfamily.</text>
</comment>
<dbReference type="SMART" id="SM01058">
    <property type="entry name" value="CarD_TRCF"/>
    <property type="match status" value="1"/>
</dbReference>
<keyword evidence="3 9" id="KW-0227">DNA damage</keyword>
<evidence type="ECO:0000313" key="13">
    <source>
        <dbReference type="Proteomes" id="UP000503264"/>
    </source>
</evidence>
<dbReference type="InterPro" id="IPR005118">
    <property type="entry name" value="TRCF_C"/>
</dbReference>
<dbReference type="SUPFAM" id="SSF52540">
    <property type="entry name" value="P-loop containing nucleoside triphosphate hydrolases"/>
    <property type="match status" value="2"/>
</dbReference>
<evidence type="ECO:0000259" key="10">
    <source>
        <dbReference type="PROSITE" id="PS51192"/>
    </source>
</evidence>
<keyword evidence="13" id="KW-1185">Reference proteome</keyword>
<keyword evidence="4 9" id="KW-0378">Hydrolase</keyword>
<feature type="domain" description="Helicase ATP-binding" evidence="10">
    <location>
        <begin position="482"/>
        <end position="641"/>
    </location>
</feature>
<dbReference type="PANTHER" id="PTHR47964:SF1">
    <property type="entry name" value="ATP-DEPENDENT DNA HELICASE HOMOLOG RECG, CHLOROPLASTIC"/>
    <property type="match status" value="1"/>
</dbReference>
<dbReference type="InterPro" id="IPR003711">
    <property type="entry name" value="CarD-like/TRCF_RID"/>
</dbReference>
<evidence type="ECO:0000256" key="8">
    <source>
        <dbReference type="ARBA" id="ARBA00023204"/>
    </source>
</evidence>
<dbReference type="Proteomes" id="UP000503264">
    <property type="component" value="Chromosome"/>
</dbReference>
<dbReference type="Gene3D" id="3.40.50.300">
    <property type="entry name" value="P-loop containing nucleotide triphosphate hydrolases"/>
    <property type="match status" value="2"/>
</dbReference>
<accession>A0A6G5QI39</accession>
<dbReference type="Pfam" id="PF03461">
    <property type="entry name" value="TRCF"/>
    <property type="match status" value="1"/>
</dbReference>
<dbReference type="Pfam" id="PF17757">
    <property type="entry name" value="UvrB_inter"/>
    <property type="match status" value="1"/>
</dbReference>
<dbReference type="SMART" id="SM00487">
    <property type="entry name" value="DEXDc"/>
    <property type="match status" value="1"/>
</dbReference>
<keyword evidence="7 9" id="KW-0238">DNA-binding</keyword>
<dbReference type="SMART" id="SM00982">
    <property type="entry name" value="TRCF"/>
    <property type="match status" value="1"/>
</dbReference>
<dbReference type="Gene3D" id="3.30.2060.10">
    <property type="entry name" value="Penicillin-binding protein 1b domain"/>
    <property type="match status" value="1"/>
</dbReference>
<dbReference type="Pfam" id="PF00270">
    <property type="entry name" value="DEAD"/>
    <property type="match status" value="1"/>
</dbReference>
<dbReference type="GO" id="GO:0000716">
    <property type="term" value="P:transcription-coupled nucleotide-excision repair, DNA damage recognition"/>
    <property type="evidence" value="ECO:0007669"/>
    <property type="project" value="UniProtKB-UniRule"/>
</dbReference>
<dbReference type="SMART" id="SM00490">
    <property type="entry name" value="HELICc"/>
    <property type="match status" value="1"/>
</dbReference>
<comment type="similarity">
    <text evidence="9">In the N-terminal section; belongs to the UvrB family.</text>
</comment>
<proteinExistence type="inferred from homology"/>
<dbReference type="EMBL" id="CP012542">
    <property type="protein sequence ID" value="QCD45321.1"/>
    <property type="molecule type" value="Genomic_DNA"/>
</dbReference>
<dbReference type="InterPro" id="IPR037235">
    <property type="entry name" value="TRCF-like_C_D7"/>
</dbReference>
<dbReference type="InterPro" id="IPR011545">
    <property type="entry name" value="DEAD/DEAH_box_helicase_dom"/>
</dbReference>
<keyword evidence="2 9" id="KW-0547">Nucleotide-binding</keyword>
<reference evidence="12 13" key="1">
    <citation type="submission" date="2016-07" db="EMBL/GenBank/DDBJ databases">
        <title>Comparative genomics of the Campylobacter concisus group.</title>
        <authorList>
            <person name="Miller W.G."/>
            <person name="Yee E."/>
            <person name="Chapman M.H."/>
            <person name="Huynh S."/>
            <person name="Bono J.L."/>
            <person name="On S.L.W."/>
            <person name="StLeger J."/>
            <person name="Foster G."/>
            <person name="Parker C.T."/>
        </authorList>
    </citation>
    <scope>NUCLEOTIDE SEQUENCE [LARGE SCALE GENOMIC DNA]</scope>
    <source>
        <strain evidence="12 13">CCUG 21559</strain>
    </source>
</reference>
<dbReference type="InterPro" id="IPR014001">
    <property type="entry name" value="Helicase_ATP-bd"/>
</dbReference>
<dbReference type="GO" id="GO:0006355">
    <property type="term" value="P:regulation of DNA-templated transcription"/>
    <property type="evidence" value="ECO:0007669"/>
    <property type="project" value="UniProtKB-UniRule"/>
</dbReference>
<evidence type="ECO:0000256" key="4">
    <source>
        <dbReference type="ARBA" id="ARBA00022801"/>
    </source>
</evidence>
<evidence type="ECO:0000256" key="6">
    <source>
        <dbReference type="ARBA" id="ARBA00022840"/>
    </source>
</evidence>
<dbReference type="Gene3D" id="3.40.50.11180">
    <property type="match status" value="1"/>
</dbReference>
<evidence type="ECO:0000313" key="12">
    <source>
        <dbReference type="EMBL" id="QCD45321.1"/>
    </source>
</evidence>
<keyword evidence="8 9" id="KW-0234">DNA repair</keyword>
<evidence type="ECO:0000259" key="11">
    <source>
        <dbReference type="PROSITE" id="PS51194"/>
    </source>
</evidence>
<gene>
    <name evidence="9 12" type="primary">mfd</name>
    <name evidence="12" type="ORF">CMUC_1571</name>
</gene>
<dbReference type="SUPFAM" id="SSF143517">
    <property type="entry name" value="TRCF domain-like"/>
    <property type="match status" value="1"/>
</dbReference>
<dbReference type="InterPro" id="IPR036101">
    <property type="entry name" value="CarD-like/TRCF_RID_sf"/>
</dbReference>
<keyword evidence="5" id="KW-0347">Helicase</keyword>
<dbReference type="PROSITE" id="PS51194">
    <property type="entry name" value="HELICASE_CTER"/>
    <property type="match status" value="1"/>
</dbReference>
<protein>
    <recommendedName>
        <fullName evidence="9">Transcription-repair-coupling factor</fullName>
        <shortName evidence="9">TRCF</shortName>
        <ecNumber evidence="9">3.6.4.-</ecNumber>
    </recommendedName>
</protein>
<feature type="domain" description="Helicase C-terminal" evidence="11">
    <location>
        <begin position="654"/>
        <end position="816"/>
    </location>
</feature>
<dbReference type="Gene3D" id="3.90.1150.50">
    <property type="entry name" value="Transcription-repair-coupling factor, D7 domain"/>
    <property type="match status" value="1"/>
</dbReference>
<dbReference type="EC" id="3.6.4.-" evidence="9"/>
<evidence type="ECO:0000256" key="9">
    <source>
        <dbReference type="HAMAP-Rule" id="MF_00969"/>
    </source>
</evidence>
<dbReference type="GO" id="GO:0016787">
    <property type="term" value="F:hydrolase activity"/>
    <property type="evidence" value="ECO:0007669"/>
    <property type="project" value="UniProtKB-KW"/>
</dbReference>
<dbReference type="InterPro" id="IPR027417">
    <property type="entry name" value="P-loop_NTPase"/>
</dbReference>
<dbReference type="GO" id="GO:0003678">
    <property type="term" value="F:DNA helicase activity"/>
    <property type="evidence" value="ECO:0007669"/>
    <property type="project" value="TreeGrafter"/>
</dbReference>
<dbReference type="NCBIfam" id="TIGR00580">
    <property type="entry name" value="mfd"/>
    <property type="match status" value="1"/>
</dbReference>
<comment type="subcellular location">
    <subcellularLocation>
        <location evidence="9">Cytoplasm</location>
    </subcellularLocation>
</comment>
<organism evidence="12 13">
    <name type="scientific">Campylobacter mucosalis CCUG 21559</name>
    <dbReference type="NCBI Taxonomy" id="1032067"/>
    <lineage>
        <taxon>Bacteria</taxon>
        <taxon>Pseudomonadati</taxon>
        <taxon>Campylobacterota</taxon>
        <taxon>Epsilonproteobacteria</taxon>
        <taxon>Campylobacterales</taxon>
        <taxon>Campylobacteraceae</taxon>
        <taxon>Campylobacter</taxon>
    </lineage>
</organism>
<dbReference type="SUPFAM" id="SSF141259">
    <property type="entry name" value="CarD-like"/>
    <property type="match status" value="1"/>
</dbReference>
<dbReference type="GO" id="GO:0003684">
    <property type="term" value="F:damaged DNA binding"/>
    <property type="evidence" value="ECO:0007669"/>
    <property type="project" value="InterPro"/>
</dbReference>
<keyword evidence="1 9" id="KW-0963">Cytoplasm</keyword>
<dbReference type="RefSeq" id="WP_171994090.1">
    <property type="nucleotide sequence ID" value="NZ_CP012542.1"/>
</dbReference>
<dbReference type="PANTHER" id="PTHR47964">
    <property type="entry name" value="ATP-DEPENDENT DNA HELICASE HOMOLOG RECG, CHLOROPLASTIC"/>
    <property type="match status" value="1"/>
</dbReference>
<keyword evidence="6 9" id="KW-0067">ATP-binding</keyword>
<evidence type="ECO:0000256" key="3">
    <source>
        <dbReference type="ARBA" id="ARBA00022763"/>
    </source>
</evidence>
<evidence type="ECO:0000256" key="2">
    <source>
        <dbReference type="ARBA" id="ARBA00022741"/>
    </source>
</evidence>
<dbReference type="InterPro" id="IPR004576">
    <property type="entry name" value="Mfd"/>
</dbReference>
<name>A0A6G5QI39_9BACT</name>
<dbReference type="GO" id="GO:0005524">
    <property type="term" value="F:ATP binding"/>
    <property type="evidence" value="ECO:0007669"/>
    <property type="project" value="UniProtKB-UniRule"/>
</dbReference>